<dbReference type="InterPro" id="IPR035959">
    <property type="entry name" value="RutC-like_sf"/>
</dbReference>
<dbReference type="Gene3D" id="3.30.1330.40">
    <property type="entry name" value="RutC-like"/>
    <property type="match status" value="1"/>
</dbReference>
<evidence type="ECO:0000313" key="2">
    <source>
        <dbReference type="Proteomes" id="UP000294823"/>
    </source>
</evidence>
<dbReference type="PANTHER" id="PTHR47328:SF1">
    <property type="entry name" value="RUTC FAMILY PROTEIN YOAB"/>
    <property type="match status" value="1"/>
</dbReference>
<accession>A0ABY2D738</accession>
<dbReference type="RefSeq" id="WP_132043006.1">
    <property type="nucleotide sequence ID" value="NZ_SLTR01000010.1"/>
</dbReference>
<dbReference type="InterPro" id="IPR006175">
    <property type="entry name" value="YjgF/YER057c/UK114"/>
</dbReference>
<comment type="caution">
    <text evidence="1">The sequence shown here is derived from an EMBL/GenBank/DDBJ whole genome shotgun (WGS) entry which is preliminary data.</text>
</comment>
<dbReference type="Pfam" id="PF01042">
    <property type="entry name" value="Ribonuc_L-PSP"/>
    <property type="match status" value="1"/>
</dbReference>
<dbReference type="SUPFAM" id="SSF55298">
    <property type="entry name" value="YjgF-like"/>
    <property type="match status" value="1"/>
</dbReference>
<keyword evidence="2" id="KW-1185">Reference proteome</keyword>
<proteinExistence type="predicted"/>
<dbReference type="EMBL" id="SLTR01000010">
    <property type="protein sequence ID" value="TDB02483.1"/>
    <property type="molecule type" value="Genomic_DNA"/>
</dbReference>
<dbReference type="PANTHER" id="PTHR47328">
    <property type="match status" value="1"/>
</dbReference>
<dbReference type="Proteomes" id="UP000294823">
    <property type="component" value="Unassembled WGS sequence"/>
</dbReference>
<dbReference type="CDD" id="cd06150">
    <property type="entry name" value="YjgF_YER057c_UK114_like_2"/>
    <property type="match status" value="1"/>
</dbReference>
<dbReference type="InterPro" id="IPR035709">
    <property type="entry name" value="YoaB-like"/>
</dbReference>
<protein>
    <submittedName>
        <fullName evidence="1">RidA family protein</fullName>
    </submittedName>
</protein>
<sequence length="124" mass="13349">MTINRYDTKARMSRAVIHNGIAYLCGQVAGPEARHGDITAQTESMLARVDSLLKEVGSDRESLLTATIYLKDGHDVAAMNAVWDAWVPAGHAPARTCVCAPMPADELKVEITVTAAVASIDYSY</sequence>
<name>A0ABY2D738_9GAMM</name>
<reference evidence="1 2" key="1">
    <citation type="submission" date="2019-03" db="EMBL/GenBank/DDBJ databases">
        <title>Halomonas marinisediminis sp. nov., a moderately halophilic bacterium isolated from the Bohai Gulf.</title>
        <authorList>
            <person name="Ji X."/>
        </authorList>
    </citation>
    <scope>NUCLEOTIDE SEQUENCE [LARGE SCALE GENOMIC DNA]</scope>
    <source>
        <strain evidence="1 2">204</strain>
    </source>
</reference>
<gene>
    <name evidence="1" type="ORF">E0702_09015</name>
</gene>
<evidence type="ECO:0000313" key="1">
    <source>
        <dbReference type="EMBL" id="TDB02483.1"/>
    </source>
</evidence>
<organism evidence="1 2">
    <name type="scientific">Halomonas marinisediminis</name>
    <dbReference type="NCBI Taxonomy" id="2546095"/>
    <lineage>
        <taxon>Bacteria</taxon>
        <taxon>Pseudomonadati</taxon>
        <taxon>Pseudomonadota</taxon>
        <taxon>Gammaproteobacteria</taxon>
        <taxon>Oceanospirillales</taxon>
        <taxon>Halomonadaceae</taxon>
        <taxon>Halomonas</taxon>
    </lineage>
</organism>